<proteinExistence type="predicted"/>
<keyword evidence="1" id="KW-1133">Transmembrane helix</keyword>
<name>A0ABU7V2Q9_9MICO</name>
<evidence type="ECO:0000313" key="3">
    <source>
        <dbReference type="EMBL" id="MEF2253773.1"/>
    </source>
</evidence>
<evidence type="ECO:0000313" key="4">
    <source>
        <dbReference type="Proteomes" id="UP001351900"/>
    </source>
</evidence>
<gene>
    <name evidence="3" type="ORF">V2V91_01315</name>
</gene>
<evidence type="ECO:0000256" key="1">
    <source>
        <dbReference type="SAM" id="Phobius"/>
    </source>
</evidence>
<dbReference type="RefSeq" id="WP_292711768.1">
    <property type="nucleotide sequence ID" value="NZ_BAAAUO010000003.1"/>
</dbReference>
<evidence type="ECO:0000259" key="2">
    <source>
        <dbReference type="Pfam" id="PF13559"/>
    </source>
</evidence>
<dbReference type="Proteomes" id="UP001351900">
    <property type="component" value="Unassembled WGS sequence"/>
</dbReference>
<feature type="transmembrane region" description="Helical" evidence="1">
    <location>
        <begin position="58"/>
        <end position="83"/>
    </location>
</feature>
<dbReference type="EMBL" id="JAZHOV010000001">
    <property type="protein sequence ID" value="MEF2253773.1"/>
    <property type="molecule type" value="Genomic_DNA"/>
</dbReference>
<keyword evidence="1" id="KW-0472">Membrane</keyword>
<keyword evidence="4" id="KW-1185">Reference proteome</keyword>
<dbReference type="InterPro" id="IPR025403">
    <property type="entry name" value="TgpA-like_C"/>
</dbReference>
<keyword evidence="1" id="KW-0812">Transmembrane</keyword>
<accession>A0ABU7V2Q9</accession>
<dbReference type="Pfam" id="PF13559">
    <property type="entry name" value="DUF4129"/>
    <property type="match status" value="1"/>
</dbReference>
<protein>
    <submittedName>
        <fullName evidence="3">DUF4129 domain-containing protein</fullName>
    </submittedName>
</protein>
<reference evidence="3 4" key="1">
    <citation type="submission" date="2024-01" db="EMBL/GenBank/DDBJ databases">
        <title>the genome sequence of strain Microbacterium schleiferi NBRC 15075.</title>
        <authorList>
            <person name="Ding Y."/>
            <person name="Zhang G."/>
        </authorList>
    </citation>
    <scope>NUCLEOTIDE SEQUENCE [LARGE SCALE GENOMIC DNA]</scope>
    <source>
        <strain evidence="3 4">NBRC 15075</strain>
    </source>
</reference>
<comment type="caution">
    <text evidence="3">The sequence shown here is derived from an EMBL/GenBank/DDBJ whole genome shotgun (WGS) entry which is preliminary data.</text>
</comment>
<organism evidence="3 4">
    <name type="scientific">Microbacterium schleiferi</name>
    <dbReference type="NCBI Taxonomy" id="69362"/>
    <lineage>
        <taxon>Bacteria</taxon>
        <taxon>Bacillati</taxon>
        <taxon>Actinomycetota</taxon>
        <taxon>Actinomycetes</taxon>
        <taxon>Micrococcales</taxon>
        <taxon>Microbacteriaceae</taxon>
        <taxon>Microbacterium</taxon>
    </lineage>
</organism>
<feature type="domain" description="Protein-glutamine gamma-glutamyltransferase-like C-terminal" evidence="2">
    <location>
        <begin position="129"/>
        <end position="197"/>
    </location>
</feature>
<sequence length="217" mass="23118">MISEIPLIPDGEQARDWAVQELADPVYQAAQPTWFDRAAQAARDALASLFSPDVAPEWAAILALVAAVIAIAVIVIAILVWGVPRRASSRRARTGELFGDVDFRTADGLRTAAEAARSRRDWDAAIVLRFRAAARGLDERGLIELAPGTTARQFAVRADALAAPASAAVRDAATVFEDVRYLQRPGTDAGYEVVAAADTVLARLTPGHAEPAEVHAS</sequence>